<feature type="domain" description="Outer membrane protein assembly factor BamE" evidence="4">
    <location>
        <begin position="46"/>
        <end position="121"/>
    </location>
</feature>
<keyword evidence="6" id="KW-1185">Reference proteome</keyword>
<dbReference type="OrthoDB" id="7203955at2"/>
<keyword evidence="3" id="KW-0812">Transmembrane</keyword>
<reference evidence="5 6" key="1">
    <citation type="submission" date="2019-04" db="EMBL/GenBank/DDBJ databases">
        <title>Draft genome sequence of Gemmobacter aestuarii sp. nov.</title>
        <authorList>
            <person name="Hameed A."/>
            <person name="Lin S.-Y."/>
            <person name="Shahina M."/>
            <person name="Lai W.-A."/>
            <person name="Young C.-C."/>
        </authorList>
    </citation>
    <scope>NUCLEOTIDE SEQUENCE [LARGE SCALE GENOMIC DNA]</scope>
    <source>
        <strain evidence="5 6">CC-PW-75</strain>
    </source>
</reference>
<dbReference type="GO" id="GO:0019867">
    <property type="term" value="C:outer membrane"/>
    <property type="evidence" value="ECO:0007669"/>
    <property type="project" value="InterPro"/>
</dbReference>
<dbReference type="Gene3D" id="3.30.1450.10">
    <property type="match status" value="1"/>
</dbReference>
<name>A0A4S3MLZ3_9RHOB</name>
<comment type="caution">
    <text evidence="5">The sequence shown here is derived from an EMBL/GenBank/DDBJ whole genome shotgun (WGS) entry which is preliminary data.</text>
</comment>
<evidence type="ECO:0000259" key="4">
    <source>
        <dbReference type="Pfam" id="PF04355"/>
    </source>
</evidence>
<dbReference type="InterPro" id="IPR037873">
    <property type="entry name" value="BamE-like"/>
</dbReference>
<dbReference type="InterPro" id="IPR007450">
    <property type="entry name" value="BamE_dom"/>
</dbReference>
<organism evidence="5 6">
    <name type="scientific">Aliigemmobacter aestuarii</name>
    <dbReference type="NCBI Taxonomy" id="1445661"/>
    <lineage>
        <taxon>Bacteria</taxon>
        <taxon>Pseudomonadati</taxon>
        <taxon>Pseudomonadota</taxon>
        <taxon>Alphaproteobacteria</taxon>
        <taxon>Rhodobacterales</taxon>
        <taxon>Paracoccaceae</taxon>
        <taxon>Aliigemmobacter</taxon>
    </lineage>
</organism>
<feature type="transmembrane region" description="Helical" evidence="3">
    <location>
        <begin position="18"/>
        <end position="42"/>
    </location>
</feature>
<dbReference type="Proteomes" id="UP000309450">
    <property type="component" value="Unassembled WGS sequence"/>
</dbReference>
<evidence type="ECO:0000256" key="2">
    <source>
        <dbReference type="ARBA" id="ARBA00023136"/>
    </source>
</evidence>
<dbReference type="Pfam" id="PF04355">
    <property type="entry name" value="BamE"/>
    <property type="match status" value="1"/>
</dbReference>
<evidence type="ECO:0000313" key="6">
    <source>
        <dbReference type="Proteomes" id="UP000309450"/>
    </source>
</evidence>
<dbReference type="EMBL" id="SSND01000003">
    <property type="protein sequence ID" value="THD83137.1"/>
    <property type="molecule type" value="Genomic_DNA"/>
</dbReference>
<keyword evidence="2 3" id="KW-0472">Membrane</keyword>
<accession>A0A4S3MLZ3</accession>
<gene>
    <name evidence="5" type="ORF">E7811_13485</name>
</gene>
<evidence type="ECO:0000256" key="1">
    <source>
        <dbReference type="ARBA" id="ARBA00022729"/>
    </source>
</evidence>
<evidence type="ECO:0000256" key="3">
    <source>
        <dbReference type="SAM" id="Phobius"/>
    </source>
</evidence>
<keyword evidence="1" id="KW-0732">Signal</keyword>
<dbReference type="AlphaFoldDB" id="A0A4S3MLZ3"/>
<keyword evidence="3" id="KW-1133">Transmembrane helix</keyword>
<protein>
    <submittedName>
        <fullName evidence="5">Outer membrane protein assembly factor BamE</fullName>
    </submittedName>
</protein>
<evidence type="ECO:0000313" key="5">
    <source>
        <dbReference type="EMBL" id="THD83137.1"/>
    </source>
</evidence>
<sequence>MDLAAVTKTPRAAGPGLWLHRLTLLAVTLVALIVMAGCASVYRNHGYVPTDTDLEQVQVGVDTRETVAEKIGRPSAAGLLNDVGWYYVQSRWEFYGPREPKEIDRQVVAVTFTESGVVENVERFGLEQGRAVVLSRRVTDSNIKGVTFLRQLLGNIGNLRPEALEGL</sequence>
<proteinExistence type="predicted"/>